<protein>
    <recommendedName>
        <fullName evidence="4">Fe/B12 periplasmic-binding domain-containing protein</fullName>
    </recommendedName>
</protein>
<evidence type="ECO:0008006" key="4">
    <source>
        <dbReference type="Google" id="ProtNLM"/>
    </source>
</evidence>
<dbReference type="EMBL" id="QTTT01000001">
    <property type="protein sequence ID" value="REE96129.1"/>
    <property type="molecule type" value="Genomic_DNA"/>
</dbReference>
<sequence>MHEDDTGARVAVPHRVRRVVSLVPSLTETVAATEPGLLVGATDWCSHPEGLDVVRVRGTKNPDVDLVRDLRPDLVLANAEENRACDLDALREAGVPVWVTDIRTVDRALSSLRRLLTEACGLPVPGWLVDAADAWASAPPPERTRNAVVPIWRRPWMVVGGDTFAGDVLARLGVVNLYAGHADRYPKAPLDELVGAAPDLVVLPDEPYRFTADDGPESFPGIPCALVCGRHLTWYGPSLVTAPEVLRRQLAEEAPRRGPSSPGSRPSR</sequence>
<evidence type="ECO:0000313" key="3">
    <source>
        <dbReference type="Proteomes" id="UP000256661"/>
    </source>
</evidence>
<dbReference type="PANTHER" id="PTHR30535">
    <property type="entry name" value="VITAMIN B12-BINDING PROTEIN"/>
    <property type="match status" value="1"/>
</dbReference>
<comment type="similarity">
    <text evidence="1">Belongs to the bacterial solute-binding protein 8 family.</text>
</comment>
<gene>
    <name evidence="2" type="ORF">DFJ69_1554</name>
</gene>
<dbReference type="Proteomes" id="UP000256661">
    <property type="component" value="Unassembled WGS sequence"/>
</dbReference>
<dbReference type="RefSeq" id="WP_116021823.1">
    <property type="nucleotide sequence ID" value="NZ_QTTT01000001.1"/>
</dbReference>
<dbReference type="PANTHER" id="PTHR30535:SF35">
    <property type="entry name" value="PERIPLASMIC BINDING PROTEIN"/>
    <property type="match status" value="1"/>
</dbReference>
<dbReference type="OrthoDB" id="9816357at2"/>
<dbReference type="AlphaFoldDB" id="A0A3D9SJR3"/>
<dbReference type="InterPro" id="IPR050902">
    <property type="entry name" value="ABC_Transporter_SBP"/>
</dbReference>
<organism evidence="2 3">
    <name type="scientific">Thermomonospora umbrina</name>
    <dbReference type="NCBI Taxonomy" id="111806"/>
    <lineage>
        <taxon>Bacteria</taxon>
        <taxon>Bacillati</taxon>
        <taxon>Actinomycetota</taxon>
        <taxon>Actinomycetes</taxon>
        <taxon>Streptosporangiales</taxon>
        <taxon>Thermomonosporaceae</taxon>
        <taxon>Thermomonospora</taxon>
    </lineage>
</organism>
<accession>A0A3D9SJR3</accession>
<reference evidence="2 3" key="1">
    <citation type="submission" date="2018-08" db="EMBL/GenBank/DDBJ databases">
        <title>Sequencing the genomes of 1000 actinobacteria strains.</title>
        <authorList>
            <person name="Klenk H.-P."/>
        </authorList>
    </citation>
    <scope>NUCLEOTIDE SEQUENCE [LARGE SCALE GENOMIC DNA]</scope>
    <source>
        <strain evidence="2 3">DSM 43927</strain>
    </source>
</reference>
<dbReference type="SUPFAM" id="SSF53807">
    <property type="entry name" value="Helical backbone' metal receptor"/>
    <property type="match status" value="1"/>
</dbReference>
<proteinExistence type="inferred from homology"/>
<evidence type="ECO:0000256" key="1">
    <source>
        <dbReference type="ARBA" id="ARBA00008814"/>
    </source>
</evidence>
<evidence type="ECO:0000313" key="2">
    <source>
        <dbReference type="EMBL" id="REE96129.1"/>
    </source>
</evidence>
<name>A0A3D9SJR3_9ACTN</name>
<dbReference type="Gene3D" id="3.40.50.1980">
    <property type="entry name" value="Nitrogenase molybdenum iron protein domain"/>
    <property type="match status" value="2"/>
</dbReference>
<dbReference type="NCBIfam" id="NF038402">
    <property type="entry name" value="TroA_like"/>
    <property type="match status" value="1"/>
</dbReference>
<dbReference type="InterPro" id="IPR054828">
    <property type="entry name" value="Vit_B12_bind_prot"/>
</dbReference>
<keyword evidence="3" id="KW-1185">Reference proteome</keyword>
<comment type="caution">
    <text evidence="2">The sequence shown here is derived from an EMBL/GenBank/DDBJ whole genome shotgun (WGS) entry which is preliminary data.</text>
</comment>